<organism evidence="3 4">
    <name type="scientific">Streptomyces lavenduligriseus</name>
    <dbReference type="NCBI Taxonomy" id="67315"/>
    <lineage>
        <taxon>Bacteria</taxon>
        <taxon>Bacillati</taxon>
        <taxon>Actinomycetota</taxon>
        <taxon>Actinomycetes</taxon>
        <taxon>Kitasatosporales</taxon>
        <taxon>Streptomycetaceae</taxon>
        <taxon>Streptomyces</taxon>
    </lineage>
</organism>
<protein>
    <submittedName>
        <fullName evidence="3">IS110 family transposase</fullName>
    </submittedName>
</protein>
<dbReference type="Pfam" id="PF01548">
    <property type="entry name" value="DEDD_Tnp_IS110"/>
    <property type="match status" value="1"/>
</dbReference>
<dbReference type="InterPro" id="IPR009057">
    <property type="entry name" value="Homeodomain-like_sf"/>
</dbReference>
<evidence type="ECO:0000259" key="2">
    <source>
        <dbReference type="Pfam" id="PF02371"/>
    </source>
</evidence>
<reference evidence="3 4" key="1">
    <citation type="submission" date="2022-05" db="EMBL/GenBank/DDBJ databases">
        <title>Genome Resource of Streptomyces lavenduligriseus GA1-1, a Strain with Broad-Spectrum Antifungal Activity against Phytopathogenic Fungi.</title>
        <authorList>
            <person name="Qi D."/>
        </authorList>
    </citation>
    <scope>NUCLEOTIDE SEQUENCE [LARGE SCALE GENOMIC DNA]</scope>
    <source>
        <strain evidence="3 4">GA1-1</strain>
    </source>
</reference>
<dbReference type="EMBL" id="JAMCCK010000131">
    <property type="protein sequence ID" value="MCL3999077.1"/>
    <property type="molecule type" value="Genomic_DNA"/>
</dbReference>
<dbReference type="Pfam" id="PF02371">
    <property type="entry name" value="Transposase_20"/>
    <property type="match status" value="1"/>
</dbReference>
<keyword evidence="4" id="KW-1185">Reference proteome</keyword>
<evidence type="ECO:0000313" key="3">
    <source>
        <dbReference type="EMBL" id="MCL3999077.1"/>
    </source>
</evidence>
<dbReference type="Gene3D" id="1.10.10.60">
    <property type="entry name" value="Homeodomain-like"/>
    <property type="match status" value="1"/>
</dbReference>
<dbReference type="RefSeq" id="WP_249493604.1">
    <property type="nucleotide sequence ID" value="NZ_JAMCCK010000131.1"/>
</dbReference>
<dbReference type="Proteomes" id="UP001202052">
    <property type="component" value="Unassembled WGS sequence"/>
</dbReference>
<proteinExistence type="predicted"/>
<name>A0ABT0P5Q7_9ACTN</name>
<dbReference type="PANTHER" id="PTHR33055:SF3">
    <property type="entry name" value="PUTATIVE TRANSPOSASE FOR IS117-RELATED"/>
    <property type="match status" value="1"/>
</dbReference>
<feature type="domain" description="Transposase IS110-like N-terminal" evidence="1">
    <location>
        <begin position="4"/>
        <end position="158"/>
    </location>
</feature>
<dbReference type="InterPro" id="IPR002525">
    <property type="entry name" value="Transp_IS110-like_N"/>
</dbReference>
<dbReference type="NCBIfam" id="NF033542">
    <property type="entry name" value="transpos_IS110"/>
    <property type="match status" value="1"/>
</dbReference>
<evidence type="ECO:0000313" key="4">
    <source>
        <dbReference type="Proteomes" id="UP001202052"/>
    </source>
</evidence>
<dbReference type="InterPro" id="IPR003346">
    <property type="entry name" value="Transposase_20"/>
</dbReference>
<feature type="domain" description="Transposase IS116/IS110/IS902 C-terminal" evidence="2">
    <location>
        <begin position="273"/>
        <end position="358"/>
    </location>
</feature>
<comment type="caution">
    <text evidence="3">The sequence shown here is derived from an EMBL/GenBank/DDBJ whole genome shotgun (WGS) entry which is preliminary data.</text>
</comment>
<dbReference type="PANTHER" id="PTHR33055">
    <property type="entry name" value="TRANSPOSASE FOR INSERTION SEQUENCE ELEMENT IS1111A"/>
    <property type="match status" value="1"/>
</dbReference>
<sequence length="460" mass="50099">MLFVGCDWSDKWLDFAVLDDAGAVLAERRINYADTPDPVAEYQAFLAPLERRWRSAVTGIEDTGILFARALAAAGMTVVHVDPTRAARHRSALGIAKSDRADARMLAAMVRAGICRPVVASSPDAQALRTLTHAHRAAVAARVEAAHSLRAALTRIWPAAVAAWPSRLGGLRNAQAMTVLAAAPGPRAASKLTRAQLAKLLRQAGRTRTVDDEAERLHLLFCRPAMLLDPHVEEAESMRIRDLVAVLDRAVSRATALEKDMHAHYIRQRHYPLISQIPGIGPVLGAYLLAEIGDRPEERFGSGRSLAAYAGVAPVTWASGTTTRVAFRRASSVHLRSTLHTASFSLAMQSPGAQHYYRRRRAAGDAHATALRKLGRRLLLCLYRCMSTGLPYDDAVAFNYDPGQPDAPTLQRRSPLDTDEIDHARELLAEPGATVVAVAKVLDVSTQTIYRHVLGRPRSA</sequence>
<dbReference type="SUPFAM" id="SSF46689">
    <property type="entry name" value="Homeodomain-like"/>
    <property type="match status" value="1"/>
</dbReference>
<dbReference type="InterPro" id="IPR047650">
    <property type="entry name" value="Transpos_IS110"/>
</dbReference>
<gene>
    <name evidence="3" type="ORF">M4438_37275</name>
</gene>
<accession>A0ABT0P5Q7</accession>
<evidence type="ECO:0000259" key="1">
    <source>
        <dbReference type="Pfam" id="PF01548"/>
    </source>
</evidence>